<evidence type="ECO:0000256" key="7">
    <source>
        <dbReference type="ARBA" id="ARBA00023237"/>
    </source>
</evidence>
<dbReference type="Proteomes" id="UP000254079">
    <property type="component" value="Unassembled WGS sequence"/>
</dbReference>
<evidence type="ECO:0000256" key="8">
    <source>
        <dbReference type="RuleBase" id="RU003884"/>
    </source>
</evidence>
<dbReference type="PANTHER" id="PTHR30451:SF3">
    <property type="entry name" value="OUTER MEMBRANE USHER PROTEIN HTRE-RELATED"/>
    <property type="match status" value="1"/>
</dbReference>
<dbReference type="AlphaFoldDB" id="A0A376U2Q2"/>
<evidence type="ECO:0000256" key="2">
    <source>
        <dbReference type="ARBA" id="ARBA00008064"/>
    </source>
</evidence>
<organism evidence="9 10">
    <name type="scientific">Escherichia coli</name>
    <dbReference type="NCBI Taxonomy" id="562"/>
    <lineage>
        <taxon>Bacteria</taxon>
        <taxon>Pseudomonadati</taxon>
        <taxon>Pseudomonadota</taxon>
        <taxon>Gammaproteobacteria</taxon>
        <taxon>Enterobacterales</taxon>
        <taxon>Enterobacteriaceae</taxon>
        <taxon>Escherichia</taxon>
    </lineage>
</organism>
<dbReference type="GO" id="GO:0009297">
    <property type="term" value="P:pilus assembly"/>
    <property type="evidence" value="ECO:0007669"/>
    <property type="project" value="InterPro"/>
</dbReference>
<gene>
    <name evidence="9" type="primary">htrE_4</name>
    <name evidence="9" type="ORF">NCTC8622_02625</name>
</gene>
<name>A0A376U2Q2_ECOLX</name>
<comment type="similarity">
    <text evidence="2 8">Belongs to the fimbrial export usher family.</text>
</comment>
<dbReference type="GO" id="GO:0015473">
    <property type="term" value="F:fimbrial usher porin activity"/>
    <property type="evidence" value="ECO:0007669"/>
    <property type="project" value="InterPro"/>
</dbReference>
<accession>A0A376U2Q2</accession>
<proteinExistence type="inferred from homology"/>
<dbReference type="InterPro" id="IPR018030">
    <property type="entry name" value="Fimbrial_membr_usher_CS"/>
</dbReference>
<dbReference type="Gene3D" id="2.60.40.3110">
    <property type="match status" value="1"/>
</dbReference>
<evidence type="ECO:0000256" key="5">
    <source>
        <dbReference type="ARBA" id="ARBA00022729"/>
    </source>
</evidence>
<evidence type="ECO:0000313" key="10">
    <source>
        <dbReference type="Proteomes" id="UP000254079"/>
    </source>
</evidence>
<dbReference type="FunFam" id="2.60.40.3110:FF:000001">
    <property type="entry name" value="Putative fimbrial outer membrane usher"/>
    <property type="match status" value="1"/>
</dbReference>
<keyword evidence="7 8" id="KW-0998">Cell outer membrane</keyword>
<keyword evidence="3 8" id="KW-0813">Transport</keyword>
<dbReference type="InterPro" id="IPR000015">
    <property type="entry name" value="Fimb_usher"/>
</dbReference>
<evidence type="ECO:0000256" key="1">
    <source>
        <dbReference type="ARBA" id="ARBA00004571"/>
    </source>
</evidence>
<keyword evidence="6 8" id="KW-0472">Membrane</keyword>
<comment type="subcellular location">
    <subcellularLocation>
        <location evidence="1 8">Cell outer membrane</location>
        <topology evidence="1 8">Multi-pass membrane protein</topology>
    </subcellularLocation>
</comment>
<dbReference type="EMBL" id="UGCP01000002">
    <property type="protein sequence ID" value="STI83595.1"/>
    <property type="molecule type" value="Genomic_DNA"/>
</dbReference>
<dbReference type="PROSITE" id="PS01151">
    <property type="entry name" value="FIMBRIAL_USHER"/>
    <property type="match status" value="1"/>
</dbReference>
<dbReference type="PANTHER" id="PTHR30451">
    <property type="entry name" value="OUTER MEMBRANE USHER PROTEIN"/>
    <property type="match status" value="1"/>
</dbReference>
<keyword evidence="4 8" id="KW-0812">Transmembrane</keyword>
<keyword evidence="8" id="KW-1029">Fimbrium biogenesis</keyword>
<keyword evidence="5" id="KW-0732">Signal</keyword>
<evidence type="ECO:0000256" key="6">
    <source>
        <dbReference type="ARBA" id="ARBA00023136"/>
    </source>
</evidence>
<dbReference type="Pfam" id="PF00577">
    <property type="entry name" value="Usher"/>
    <property type="match status" value="1"/>
</dbReference>
<protein>
    <submittedName>
        <fullName evidence="9">Outer membrane usher protein</fullName>
    </submittedName>
</protein>
<evidence type="ECO:0000313" key="9">
    <source>
        <dbReference type="EMBL" id="STI83595.1"/>
    </source>
</evidence>
<sequence>MKNYQNYVDPSLWENGINAAMLSYNLNGYHSETPGRRNDSIYAAFNGGMNLGAWRLRASGNYNWMTDSGSNYDLRIGIYSVISPRCVLNSFLVSLIQRAETFDSVSIRGIRLYSDSRMLPPTLASFAPIIHGVANTNAKVTITQGGYKIYETTVPPGAFVIDDLSPSGYGSDLIVTVEESDGSKRTFSQPFSSVVQMLRPGVGRWDISGGQVLKDDIQDEPNLFQASYYYGLNNYLTGYTGIQITIITIPLVC</sequence>
<evidence type="ECO:0000256" key="3">
    <source>
        <dbReference type="ARBA" id="ARBA00022448"/>
    </source>
</evidence>
<dbReference type="GO" id="GO:0009279">
    <property type="term" value="C:cell outer membrane"/>
    <property type="evidence" value="ECO:0007669"/>
    <property type="project" value="UniProtKB-SubCell"/>
</dbReference>
<evidence type="ECO:0000256" key="4">
    <source>
        <dbReference type="ARBA" id="ARBA00022692"/>
    </source>
</evidence>
<reference evidence="9 10" key="1">
    <citation type="submission" date="2018-06" db="EMBL/GenBank/DDBJ databases">
        <authorList>
            <consortium name="Pathogen Informatics"/>
            <person name="Doyle S."/>
        </authorList>
    </citation>
    <scope>NUCLEOTIDE SEQUENCE [LARGE SCALE GENOMIC DNA]</scope>
    <source>
        <strain evidence="9 10">NCTC8622</strain>
    </source>
</reference>